<name>E1RC15_SEDSS</name>
<dbReference type="GO" id="GO:0004417">
    <property type="term" value="F:hydroxyethylthiazole kinase activity"/>
    <property type="evidence" value="ECO:0007669"/>
    <property type="project" value="UniProtKB-UniRule"/>
</dbReference>
<keyword evidence="5 11" id="KW-0479">Metal-binding</keyword>
<dbReference type="OrthoDB" id="9778146at2"/>
<keyword evidence="10 11" id="KW-0784">Thiamine biosynthesis</keyword>
<keyword evidence="6 11" id="KW-0547">Nucleotide-binding</keyword>
<comment type="pathway">
    <text evidence="3 11">Cofactor biosynthesis; thiamine diphosphate biosynthesis; 4-methyl-5-(2-phosphoethyl)-thiazole from 5-(2-hydroxyethyl)-4-methylthiazole: step 1/1.</text>
</comment>
<dbReference type="GO" id="GO:0009228">
    <property type="term" value="P:thiamine biosynthetic process"/>
    <property type="evidence" value="ECO:0007669"/>
    <property type="project" value="UniProtKB-KW"/>
</dbReference>
<protein>
    <recommendedName>
        <fullName evidence="11">Hydroxyethylthiazole kinase</fullName>
        <ecNumber evidence="11">2.7.1.50</ecNumber>
    </recommendedName>
    <alternativeName>
        <fullName evidence="11">4-methyl-5-beta-hydroxyethylthiazole kinase</fullName>
        <shortName evidence="11">TH kinase</shortName>
        <shortName evidence="11">Thz kinase</shortName>
    </alternativeName>
</protein>
<dbReference type="KEGG" id="ssm:Spirs_0760"/>
<dbReference type="Proteomes" id="UP000002318">
    <property type="component" value="Chromosome"/>
</dbReference>
<dbReference type="NCBIfam" id="TIGR00694">
    <property type="entry name" value="thiM"/>
    <property type="match status" value="1"/>
</dbReference>
<comment type="cofactor">
    <cofactor evidence="2 11">
        <name>Mg(2+)</name>
        <dbReference type="ChEBI" id="CHEBI:18420"/>
    </cofactor>
</comment>
<dbReference type="eggNOG" id="COG2145">
    <property type="taxonomic scope" value="Bacteria"/>
</dbReference>
<evidence type="ECO:0000256" key="1">
    <source>
        <dbReference type="ARBA" id="ARBA00001771"/>
    </source>
</evidence>
<evidence type="ECO:0000256" key="2">
    <source>
        <dbReference type="ARBA" id="ARBA00001946"/>
    </source>
</evidence>
<organism evidence="12 13">
    <name type="scientific">Sediminispirochaeta smaragdinae (strain DSM 11293 / JCM 15392 / SEBR 4228)</name>
    <name type="common">Spirochaeta smaragdinae</name>
    <dbReference type="NCBI Taxonomy" id="573413"/>
    <lineage>
        <taxon>Bacteria</taxon>
        <taxon>Pseudomonadati</taxon>
        <taxon>Spirochaetota</taxon>
        <taxon>Spirochaetia</taxon>
        <taxon>Spirochaetales</taxon>
        <taxon>Spirochaetaceae</taxon>
        <taxon>Sediminispirochaeta</taxon>
    </lineage>
</organism>
<keyword evidence="8 11" id="KW-0067">ATP-binding</keyword>
<dbReference type="GO" id="GO:0000287">
    <property type="term" value="F:magnesium ion binding"/>
    <property type="evidence" value="ECO:0007669"/>
    <property type="project" value="UniProtKB-UniRule"/>
</dbReference>
<evidence type="ECO:0000256" key="8">
    <source>
        <dbReference type="ARBA" id="ARBA00022840"/>
    </source>
</evidence>
<evidence type="ECO:0000313" key="12">
    <source>
        <dbReference type="EMBL" id="ADK79895.1"/>
    </source>
</evidence>
<dbReference type="EC" id="2.7.1.50" evidence="11"/>
<evidence type="ECO:0000313" key="13">
    <source>
        <dbReference type="Proteomes" id="UP000002318"/>
    </source>
</evidence>
<dbReference type="CDD" id="cd01170">
    <property type="entry name" value="THZ_kinase"/>
    <property type="match status" value="1"/>
</dbReference>
<dbReference type="PRINTS" id="PR01099">
    <property type="entry name" value="HYETHTZKNASE"/>
</dbReference>
<keyword evidence="7 11" id="KW-0418">Kinase</keyword>
<dbReference type="SUPFAM" id="SSF53613">
    <property type="entry name" value="Ribokinase-like"/>
    <property type="match status" value="1"/>
</dbReference>
<accession>E1RC15</accession>
<evidence type="ECO:0000256" key="7">
    <source>
        <dbReference type="ARBA" id="ARBA00022777"/>
    </source>
</evidence>
<feature type="binding site" evidence="11">
    <location>
        <position position="166"/>
    </location>
    <ligand>
        <name>ATP</name>
        <dbReference type="ChEBI" id="CHEBI:30616"/>
    </ligand>
</feature>
<feature type="binding site" evidence="11">
    <location>
        <position position="45"/>
    </location>
    <ligand>
        <name>substrate</name>
    </ligand>
</feature>
<keyword evidence="9 11" id="KW-0460">Magnesium</keyword>
<dbReference type="NCBIfam" id="NF006830">
    <property type="entry name" value="PRK09355.1"/>
    <property type="match status" value="1"/>
</dbReference>
<dbReference type="STRING" id="573413.Spirs_0760"/>
<comment type="similarity">
    <text evidence="11">Belongs to the Thz kinase family.</text>
</comment>
<dbReference type="EMBL" id="CP002116">
    <property type="protein sequence ID" value="ADK79895.1"/>
    <property type="molecule type" value="Genomic_DNA"/>
</dbReference>
<gene>
    <name evidence="11" type="primary">thiM</name>
    <name evidence="12" type="ordered locus">Spirs_0760</name>
</gene>
<dbReference type="HAMAP" id="MF_00228">
    <property type="entry name" value="Thz_kinase"/>
    <property type="match status" value="1"/>
</dbReference>
<evidence type="ECO:0000256" key="9">
    <source>
        <dbReference type="ARBA" id="ARBA00022842"/>
    </source>
</evidence>
<dbReference type="InterPro" id="IPR029056">
    <property type="entry name" value="Ribokinase-like"/>
</dbReference>
<reference evidence="12 13" key="1">
    <citation type="journal article" date="2010" name="Stand. Genomic Sci.">
        <title>Complete genome sequence of Spirochaeta smaragdinae type strain (SEBR 4228).</title>
        <authorList>
            <person name="Mavromatis K."/>
            <person name="Yasawong M."/>
            <person name="Chertkov O."/>
            <person name="Lapidus A."/>
            <person name="Lucas S."/>
            <person name="Nolan M."/>
            <person name="Del Rio T.G."/>
            <person name="Tice H."/>
            <person name="Cheng J.F."/>
            <person name="Pitluck S."/>
            <person name="Liolios K."/>
            <person name="Ivanova N."/>
            <person name="Tapia R."/>
            <person name="Han C."/>
            <person name="Bruce D."/>
            <person name="Goodwin L."/>
            <person name="Pati A."/>
            <person name="Chen A."/>
            <person name="Palaniappan K."/>
            <person name="Land M."/>
            <person name="Hauser L."/>
            <person name="Chang Y.J."/>
            <person name="Jeffries C.D."/>
            <person name="Detter J.C."/>
            <person name="Rohde M."/>
            <person name="Brambilla E."/>
            <person name="Spring S."/>
            <person name="Goker M."/>
            <person name="Sikorski J."/>
            <person name="Woyke T."/>
            <person name="Bristow J."/>
            <person name="Eisen J.A."/>
            <person name="Markowitz V."/>
            <person name="Hugenholtz P."/>
            <person name="Klenk H.P."/>
            <person name="Kyrpides N.C."/>
        </authorList>
    </citation>
    <scope>NUCLEOTIDE SEQUENCE [LARGE SCALE GENOMIC DNA]</scope>
    <source>
        <strain evidence="13">DSM 11293 / JCM 15392 / SEBR 4228</strain>
    </source>
</reference>
<dbReference type="GO" id="GO:0005524">
    <property type="term" value="F:ATP binding"/>
    <property type="evidence" value="ECO:0007669"/>
    <property type="project" value="UniProtKB-UniRule"/>
</dbReference>
<dbReference type="AlphaFoldDB" id="E1RC15"/>
<dbReference type="RefSeq" id="WP_013253359.1">
    <property type="nucleotide sequence ID" value="NC_014364.1"/>
</dbReference>
<feature type="binding site" evidence="11">
    <location>
        <position position="193"/>
    </location>
    <ligand>
        <name>substrate</name>
    </ligand>
</feature>
<evidence type="ECO:0000256" key="4">
    <source>
        <dbReference type="ARBA" id="ARBA00022679"/>
    </source>
</evidence>
<feature type="binding site" evidence="11">
    <location>
        <position position="121"/>
    </location>
    <ligand>
        <name>ATP</name>
        <dbReference type="ChEBI" id="CHEBI:30616"/>
    </ligand>
</feature>
<dbReference type="PIRSF" id="PIRSF000513">
    <property type="entry name" value="Thz_kinase"/>
    <property type="match status" value="1"/>
</dbReference>
<comment type="catalytic activity">
    <reaction evidence="1 11">
        <text>5-(2-hydroxyethyl)-4-methylthiazole + ATP = 4-methyl-5-(2-phosphooxyethyl)-thiazole + ADP + H(+)</text>
        <dbReference type="Rhea" id="RHEA:24212"/>
        <dbReference type="ChEBI" id="CHEBI:15378"/>
        <dbReference type="ChEBI" id="CHEBI:17957"/>
        <dbReference type="ChEBI" id="CHEBI:30616"/>
        <dbReference type="ChEBI" id="CHEBI:58296"/>
        <dbReference type="ChEBI" id="CHEBI:456216"/>
        <dbReference type="EC" id="2.7.1.50"/>
    </reaction>
</comment>
<evidence type="ECO:0000256" key="6">
    <source>
        <dbReference type="ARBA" id="ARBA00022741"/>
    </source>
</evidence>
<sequence>MEFKGLNTAFHDIRNASPLIHHITNMVTINDCANITLAFGGAPVMTDWKEDALDMVEHAGALVLNMGTLNPDSIEAMLAAGGRARELGIPIVFDPVGAGATAPRRKAARQILEGLRPDIVKGNAAEIAFLAGRKVRQKGVDSTLEEGVRESVSSLASAFGITVIATGREDIISDGSNTLQIRGGSAMMGRITGTGCMSASALGCFVSVLPSKLEAAAGAILAMNLAGETAARALAAEEGSGSFRIRLIDAASRMDDSTFFHPERINHV</sequence>
<evidence type="ECO:0000256" key="11">
    <source>
        <dbReference type="HAMAP-Rule" id="MF_00228"/>
    </source>
</evidence>
<keyword evidence="4 11" id="KW-0808">Transferase</keyword>
<dbReference type="UniPathway" id="UPA00060">
    <property type="reaction ID" value="UER00139"/>
</dbReference>
<comment type="function">
    <text evidence="11">Catalyzes the phosphorylation of the hydroxyl group of 4-methyl-5-beta-hydroxyethylthiazole (THZ).</text>
</comment>
<dbReference type="GO" id="GO:0009229">
    <property type="term" value="P:thiamine diphosphate biosynthetic process"/>
    <property type="evidence" value="ECO:0007669"/>
    <property type="project" value="UniProtKB-UniRule"/>
</dbReference>
<evidence type="ECO:0000256" key="5">
    <source>
        <dbReference type="ARBA" id="ARBA00022723"/>
    </source>
</evidence>
<proteinExistence type="inferred from homology"/>
<dbReference type="InterPro" id="IPR000417">
    <property type="entry name" value="Hyethyz_kinase"/>
</dbReference>
<dbReference type="Pfam" id="PF02110">
    <property type="entry name" value="HK"/>
    <property type="match status" value="1"/>
</dbReference>
<evidence type="ECO:0000256" key="10">
    <source>
        <dbReference type="ARBA" id="ARBA00022977"/>
    </source>
</evidence>
<dbReference type="Gene3D" id="3.40.1190.20">
    <property type="match status" value="1"/>
</dbReference>
<dbReference type="HOGENOM" id="CLU_019943_0_1_12"/>
<evidence type="ECO:0000256" key="3">
    <source>
        <dbReference type="ARBA" id="ARBA00004868"/>
    </source>
</evidence>
<keyword evidence="13" id="KW-1185">Reference proteome</keyword>